<dbReference type="InterPro" id="IPR017746">
    <property type="entry name" value="Cellulose_synthase_operon_BcsQ"/>
</dbReference>
<sequence length="265" mass="28630">MQVLPVISAKGGVGKTTVAANLSTTLAELGRRVLAIDLDPQSALRLHLAPEPASQRGGLASVMRRERNWRDAMVHGRQGVLLLPFGDLDDDGLISLEQHLAGHPNWLGELLASFSLPDDTLVIVDTPPGPSVYLQQVLRLSRINIVPLLADAGSVAAAPLLEQRVARYCVPRADFIGNAYVLNQTDPGRRLNHDVQKLLRQKLGDEVLGTVHLDPAVSEALASALPVRQYAPWSQSAQDFADCAAHLLRRLAPVSAPASQAMRQR</sequence>
<organism evidence="1 2">
    <name type="scientific">Xenophilus arseniciresistens</name>
    <dbReference type="NCBI Taxonomy" id="1283306"/>
    <lineage>
        <taxon>Bacteria</taxon>
        <taxon>Pseudomonadati</taxon>
        <taxon>Pseudomonadota</taxon>
        <taxon>Betaproteobacteria</taxon>
        <taxon>Burkholderiales</taxon>
        <taxon>Comamonadaceae</taxon>
        <taxon>Xenophilus</taxon>
    </lineage>
</organism>
<comment type="caution">
    <text evidence="1">The sequence shown here is derived from an EMBL/GenBank/DDBJ whole genome shotgun (WGS) entry which is preliminary data.</text>
</comment>
<dbReference type="RefSeq" id="WP_271426950.1">
    <property type="nucleotide sequence ID" value="NZ_JAQIPB010000002.1"/>
</dbReference>
<reference evidence="1" key="1">
    <citation type="submission" date="2023-01" db="EMBL/GenBank/DDBJ databases">
        <title>Xenophilus mangrovi sp. nov., isolated from soil of Mangrove nature reserve.</title>
        <authorList>
            <person name="Xu S."/>
            <person name="Liu Z."/>
            <person name="Xu Y."/>
        </authorList>
    </citation>
    <scope>NUCLEOTIDE SEQUENCE</scope>
    <source>
        <strain evidence="1">YW8</strain>
    </source>
</reference>
<name>A0AAE3SZA9_9BURK</name>
<dbReference type="AlphaFoldDB" id="A0AAE3SZA9"/>
<dbReference type="InterPro" id="IPR050678">
    <property type="entry name" value="DNA_Partitioning_ATPase"/>
</dbReference>
<evidence type="ECO:0000313" key="1">
    <source>
        <dbReference type="EMBL" id="MDA7415671.1"/>
    </source>
</evidence>
<accession>A0AAE3SZA9</accession>
<proteinExistence type="predicted"/>
<gene>
    <name evidence="1" type="primary">bcsQ</name>
    <name evidence="1" type="ORF">PGB34_04785</name>
</gene>
<dbReference type="Gene3D" id="3.40.50.300">
    <property type="entry name" value="P-loop containing nucleotide triphosphate hydrolases"/>
    <property type="match status" value="1"/>
</dbReference>
<dbReference type="NCBIfam" id="TIGR03371">
    <property type="entry name" value="cellulose_yhjQ"/>
    <property type="match status" value="1"/>
</dbReference>
<dbReference type="EMBL" id="JAQIPB010000002">
    <property type="protein sequence ID" value="MDA7415671.1"/>
    <property type="molecule type" value="Genomic_DNA"/>
</dbReference>
<keyword evidence="2" id="KW-1185">Reference proteome</keyword>
<evidence type="ECO:0000313" key="2">
    <source>
        <dbReference type="Proteomes" id="UP001212602"/>
    </source>
</evidence>
<dbReference type="SUPFAM" id="SSF52540">
    <property type="entry name" value="P-loop containing nucleoside triphosphate hydrolases"/>
    <property type="match status" value="1"/>
</dbReference>
<dbReference type="PANTHER" id="PTHR13696:SF52">
    <property type="entry name" value="PARA FAMILY PROTEIN CT_582"/>
    <property type="match status" value="1"/>
</dbReference>
<dbReference type="Pfam" id="PF06564">
    <property type="entry name" value="CBP_BcsQ"/>
    <property type="match status" value="1"/>
</dbReference>
<protein>
    <submittedName>
        <fullName evidence="1">Cellulose biosynthesis protein BcsQ</fullName>
    </submittedName>
</protein>
<dbReference type="Proteomes" id="UP001212602">
    <property type="component" value="Unassembled WGS sequence"/>
</dbReference>
<dbReference type="PANTHER" id="PTHR13696">
    <property type="entry name" value="P-LOOP CONTAINING NUCLEOSIDE TRIPHOSPHATE HYDROLASE"/>
    <property type="match status" value="1"/>
</dbReference>
<dbReference type="InterPro" id="IPR027417">
    <property type="entry name" value="P-loop_NTPase"/>
</dbReference>